<evidence type="ECO:0000256" key="3">
    <source>
        <dbReference type="ARBA" id="ARBA00022598"/>
    </source>
</evidence>
<dbReference type="InterPro" id="IPR036621">
    <property type="entry name" value="Anticodon-bd_dom_sf"/>
</dbReference>
<dbReference type="Pfam" id="PF00587">
    <property type="entry name" value="tRNA-synt_2b"/>
    <property type="match status" value="1"/>
</dbReference>
<keyword evidence="6 12" id="KW-0862">Zinc</keyword>
<dbReference type="GO" id="GO:0006435">
    <property type="term" value="P:threonyl-tRNA aminoacylation"/>
    <property type="evidence" value="ECO:0007669"/>
    <property type="project" value="UniProtKB-UniRule"/>
</dbReference>
<dbReference type="SUPFAM" id="SSF55681">
    <property type="entry name" value="Class II aaRS and biotin synthetases"/>
    <property type="match status" value="1"/>
</dbReference>
<dbReference type="CDD" id="cd00771">
    <property type="entry name" value="ThrRS_core"/>
    <property type="match status" value="1"/>
</dbReference>
<keyword evidence="4 12" id="KW-0479">Metal-binding</keyword>
<keyword evidence="7 12" id="KW-0067">ATP-binding</keyword>
<dbReference type="PANTHER" id="PTHR11451:SF44">
    <property type="entry name" value="THREONINE--TRNA LIGASE, CHLOROPLASTIC_MITOCHONDRIAL 2"/>
    <property type="match status" value="1"/>
</dbReference>
<evidence type="ECO:0000256" key="10">
    <source>
        <dbReference type="ARBA" id="ARBA00023146"/>
    </source>
</evidence>
<dbReference type="InterPro" id="IPR012947">
    <property type="entry name" value="tRNA_SAD"/>
</dbReference>
<dbReference type="GO" id="GO:0005737">
    <property type="term" value="C:cytoplasm"/>
    <property type="evidence" value="ECO:0007669"/>
    <property type="project" value="UniProtKB-SubCell"/>
</dbReference>
<dbReference type="Pfam" id="PF03129">
    <property type="entry name" value="HGTP_anticodon"/>
    <property type="match status" value="1"/>
</dbReference>
<dbReference type="FunFam" id="3.40.50.800:FF:000001">
    <property type="entry name" value="Threonine--tRNA ligase"/>
    <property type="match status" value="1"/>
</dbReference>
<evidence type="ECO:0000256" key="7">
    <source>
        <dbReference type="ARBA" id="ARBA00022840"/>
    </source>
</evidence>
<keyword evidence="8 12" id="KW-0694">RNA-binding</keyword>
<evidence type="ECO:0000256" key="8">
    <source>
        <dbReference type="ARBA" id="ARBA00022884"/>
    </source>
</evidence>
<keyword evidence="2 12" id="KW-0820">tRNA-binding</keyword>
<keyword evidence="12" id="KW-0963">Cytoplasm</keyword>
<dbReference type="SUPFAM" id="SSF55186">
    <property type="entry name" value="ThrRS/AlaRS common domain"/>
    <property type="match status" value="1"/>
</dbReference>
<evidence type="ECO:0000256" key="1">
    <source>
        <dbReference type="ARBA" id="ARBA00008226"/>
    </source>
</evidence>
<comment type="caution">
    <text evidence="12">Lacks conserved residue(s) required for the propagation of feature annotation.</text>
</comment>
<gene>
    <name evidence="12" type="primary">thrS</name>
    <name evidence="15" type="ORF">ACD_3C00165G0004</name>
</gene>
<dbReference type="SMART" id="SM00863">
    <property type="entry name" value="tRNA_SAD"/>
    <property type="match status" value="1"/>
</dbReference>
<dbReference type="FunFam" id="3.30.930.10:FF:000002">
    <property type="entry name" value="Threonine--tRNA ligase"/>
    <property type="match status" value="1"/>
</dbReference>
<dbReference type="InterPro" id="IPR004154">
    <property type="entry name" value="Anticodon-bd"/>
</dbReference>
<comment type="similarity">
    <text evidence="1 12">Belongs to the class-II aminoacyl-tRNA synthetase family.</text>
</comment>
<dbReference type="Gene3D" id="3.40.50.800">
    <property type="entry name" value="Anticodon-binding domain"/>
    <property type="match status" value="1"/>
</dbReference>
<accession>K2GWK7</accession>
<dbReference type="CDD" id="cd00860">
    <property type="entry name" value="ThrRS_anticodon"/>
    <property type="match status" value="1"/>
</dbReference>
<reference evidence="15" key="1">
    <citation type="journal article" date="2012" name="Science">
        <title>Fermentation, hydrogen, and sulfur metabolism in multiple uncultivated bacterial phyla.</title>
        <authorList>
            <person name="Wrighton K.C."/>
            <person name="Thomas B.C."/>
            <person name="Sharon I."/>
            <person name="Miller C.S."/>
            <person name="Castelle C.J."/>
            <person name="VerBerkmoes N.C."/>
            <person name="Wilkins M.J."/>
            <person name="Hettich R.L."/>
            <person name="Lipton M.S."/>
            <person name="Williams K.H."/>
            <person name="Long P.E."/>
            <person name="Banfield J.F."/>
        </authorList>
    </citation>
    <scope>NUCLEOTIDE SEQUENCE [LARGE SCALE GENOMIC DNA]</scope>
</reference>
<name>K2GWK7_9BACT</name>
<evidence type="ECO:0000256" key="5">
    <source>
        <dbReference type="ARBA" id="ARBA00022741"/>
    </source>
</evidence>
<dbReference type="EC" id="6.1.1.3" evidence="12"/>
<dbReference type="InterPro" id="IPR006195">
    <property type="entry name" value="aa-tRNA-synth_II"/>
</dbReference>
<feature type="binding site" evidence="12">
    <location>
        <position position="332"/>
    </location>
    <ligand>
        <name>Zn(2+)</name>
        <dbReference type="ChEBI" id="CHEBI:29105"/>
        <note>catalytic</note>
    </ligand>
</feature>
<keyword evidence="9 12" id="KW-0648">Protein biosynthesis</keyword>
<feature type="domain" description="Aminoacyl-transfer RNA synthetases class-II family profile" evidence="14">
    <location>
        <begin position="209"/>
        <end position="480"/>
    </location>
</feature>
<dbReference type="Pfam" id="PF07973">
    <property type="entry name" value="tRNA_SAD"/>
    <property type="match status" value="1"/>
</dbReference>
<organism evidence="15">
    <name type="scientific">uncultured bacterium</name>
    <name type="common">gcode 4</name>
    <dbReference type="NCBI Taxonomy" id="1234023"/>
    <lineage>
        <taxon>Bacteria</taxon>
        <taxon>environmental samples</taxon>
    </lineage>
</organism>
<dbReference type="GO" id="GO:0004829">
    <property type="term" value="F:threonine-tRNA ligase activity"/>
    <property type="evidence" value="ECO:0007669"/>
    <property type="project" value="UniProtKB-UniRule"/>
</dbReference>
<evidence type="ECO:0000256" key="11">
    <source>
        <dbReference type="ARBA" id="ARBA00049515"/>
    </source>
</evidence>
<dbReference type="PANTHER" id="PTHR11451">
    <property type="entry name" value="THREONINE-TRNA LIGASE"/>
    <property type="match status" value="1"/>
</dbReference>
<evidence type="ECO:0000313" key="15">
    <source>
        <dbReference type="EMBL" id="EKE27715.1"/>
    </source>
</evidence>
<comment type="catalytic activity">
    <reaction evidence="11 12">
        <text>tRNA(Thr) + L-threonine + ATP = L-threonyl-tRNA(Thr) + AMP + diphosphate + H(+)</text>
        <dbReference type="Rhea" id="RHEA:24624"/>
        <dbReference type="Rhea" id="RHEA-COMP:9670"/>
        <dbReference type="Rhea" id="RHEA-COMP:9704"/>
        <dbReference type="ChEBI" id="CHEBI:15378"/>
        <dbReference type="ChEBI" id="CHEBI:30616"/>
        <dbReference type="ChEBI" id="CHEBI:33019"/>
        <dbReference type="ChEBI" id="CHEBI:57926"/>
        <dbReference type="ChEBI" id="CHEBI:78442"/>
        <dbReference type="ChEBI" id="CHEBI:78534"/>
        <dbReference type="ChEBI" id="CHEBI:456215"/>
        <dbReference type="EC" id="6.1.1.3"/>
    </reaction>
</comment>
<dbReference type="GO" id="GO:0046872">
    <property type="term" value="F:metal ion binding"/>
    <property type="evidence" value="ECO:0007669"/>
    <property type="project" value="UniProtKB-KW"/>
</dbReference>
<dbReference type="AlphaFoldDB" id="K2GWK7"/>
<feature type="binding site" evidence="12">
    <location>
        <position position="457"/>
    </location>
    <ligand>
        <name>Zn(2+)</name>
        <dbReference type="ChEBI" id="CHEBI:29105"/>
        <note>catalytic</note>
    </ligand>
</feature>
<dbReference type="InterPro" id="IPR002320">
    <property type="entry name" value="Thr-tRNA-ligase_IIa"/>
</dbReference>
<comment type="caution">
    <text evidence="15">The sequence shown here is derived from an EMBL/GenBank/DDBJ whole genome shotgun (WGS) entry which is preliminary data.</text>
</comment>
<feature type="binding site" evidence="12">
    <location>
        <position position="281"/>
    </location>
    <ligand>
        <name>Zn(2+)</name>
        <dbReference type="ChEBI" id="CHEBI:29105"/>
        <note>catalytic</note>
    </ligand>
</feature>
<dbReference type="HAMAP" id="MF_00184">
    <property type="entry name" value="Thr_tRNA_synth"/>
    <property type="match status" value="1"/>
</dbReference>
<dbReference type="PROSITE" id="PS50862">
    <property type="entry name" value="AA_TRNA_LIGASE_II"/>
    <property type="match status" value="1"/>
</dbReference>
<dbReference type="InterPro" id="IPR045864">
    <property type="entry name" value="aa-tRNA-synth_II/BPL/LPL"/>
</dbReference>
<dbReference type="PRINTS" id="PR01047">
    <property type="entry name" value="TRNASYNTHTHR"/>
</dbReference>
<comment type="cofactor">
    <cofactor evidence="12">
        <name>Zn(2+)</name>
        <dbReference type="ChEBI" id="CHEBI:29105"/>
    </cofactor>
    <text evidence="12">Binds 1 zinc ion per subunit.</text>
</comment>
<evidence type="ECO:0000256" key="12">
    <source>
        <dbReference type="HAMAP-Rule" id="MF_00184"/>
    </source>
</evidence>
<dbReference type="InterPro" id="IPR033728">
    <property type="entry name" value="ThrRS_core"/>
</dbReference>
<feature type="coiled-coil region" evidence="13">
    <location>
        <begin position="48"/>
        <end position="75"/>
    </location>
</feature>
<keyword evidence="13" id="KW-0175">Coiled coil</keyword>
<dbReference type="GO" id="GO:0000049">
    <property type="term" value="F:tRNA binding"/>
    <property type="evidence" value="ECO:0007669"/>
    <property type="project" value="UniProtKB-KW"/>
</dbReference>
<keyword evidence="10 12" id="KW-0030">Aminoacyl-tRNA synthetase</keyword>
<evidence type="ECO:0000256" key="9">
    <source>
        <dbReference type="ARBA" id="ARBA00022917"/>
    </source>
</evidence>
<evidence type="ECO:0000256" key="13">
    <source>
        <dbReference type="SAM" id="Coils"/>
    </source>
</evidence>
<proteinExistence type="inferred from homology"/>
<dbReference type="NCBIfam" id="TIGR00418">
    <property type="entry name" value="thrS"/>
    <property type="match status" value="1"/>
</dbReference>
<comment type="subcellular location">
    <subcellularLocation>
        <location evidence="12">Cytoplasm</location>
    </subcellularLocation>
</comment>
<dbReference type="Gene3D" id="3.30.980.10">
    <property type="entry name" value="Threonyl-trna Synthetase, Chain A, domain 2"/>
    <property type="match status" value="1"/>
</dbReference>
<sequence>MSHPISTIRHSLSHIAAQAVKSIYPDVKLAIWPDIENWFYYDFDFWEIEFKEENLKELEKKMKNIIKQNQKFEYYTLSVDQAIEKLKNLWETYKVELAEDLKKSWETELWFYKNVTQQGMEVFEDMCRWPHVDKTLDINENCFKLERVAWAYWKGDSNNKMLTRIYWFAFESREKLDEYLSMLEEARKRDHKILGKKLDLFSFHHQSPGAAFWHPAGLIIWRELENFWREFHIKNGYTEIQTPQMAKNDLWVTSGHWDHYKEDMYHWLEGEETFCLKPMDCPFWILIYNERQTSYKELPIRFNEIWRIFRNEKSWELNWLFRVRTITQDDAHIYLREDQIFNEIRDLLNMVNEFYSIFNLKANFFLSTRPDNFLWEIETWNKAEDDLVKALAENNIEYWIKEWDGAFYWPKIDIQIKDAIGRTWQLATIQLDFQLPQRFSMEYVDKDGLKKTPVVIHRAIFWSFERFIGIITEQFSWVYPLWLAPRQAIVVPVGESFNEYGNKVLKELSKAWIRVSIDDSTDSLNKKIRNAEQMRINYILVVWEKEETTAWVSVRNYKTKEQIDMKIEDLLNSLGDEIKCKAL</sequence>
<dbReference type="Gene3D" id="3.30.930.10">
    <property type="entry name" value="Bira Bifunctional Protein, Domain 2"/>
    <property type="match status" value="1"/>
</dbReference>
<dbReference type="EMBL" id="AMFJ01000439">
    <property type="protein sequence ID" value="EKE27715.1"/>
    <property type="molecule type" value="Genomic_DNA"/>
</dbReference>
<dbReference type="GO" id="GO:0005524">
    <property type="term" value="F:ATP binding"/>
    <property type="evidence" value="ECO:0007669"/>
    <property type="project" value="UniProtKB-UniRule"/>
</dbReference>
<dbReference type="InterPro" id="IPR018163">
    <property type="entry name" value="Thr/Ala-tRNA-synth_IIc_edit"/>
</dbReference>
<evidence type="ECO:0000259" key="14">
    <source>
        <dbReference type="PROSITE" id="PS50862"/>
    </source>
</evidence>
<evidence type="ECO:0000256" key="6">
    <source>
        <dbReference type="ARBA" id="ARBA00022833"/>
    </source>
</evidence>
<evidence type="ECO:0000256" key="4">
    <source>
        <dbReference type="ARBA" id="ARBA00022723"/>
    </source>
</evidence>
<keyword evidence="5 12" id="KW-0547">Nucleotide-binding</keyword>
<dbReference type="InterPro" id="IPR002314">
    <property type="entry name" value="aa-tRNA-synt_IIb"/>
</dbReference>
<keyword evidence="3 12" id="KW-0436">Ligase</keyword>
<dbReference type="InterPro" id="IPR047246">
    <property type="entry name" value="ThrRS_anticodon"/>
</dbReference>
<protein>
    <recommendedName>
        <fullName evidence="12">Threonine--tRNA ligase</fullName>
        <ecNumber evidence="12">6.1.1.3</ecNumber>
    </recommendedName>
    <alternativeName>
        <fullName evidence="12">Threonyl-tRNA synthetase</fullName>
        <shortName evidence="12">ThrRS</shortName>
    </alternativeName>
</protein>
<dbReference type="Gene3D" id="3.30.54.20">
    <property type="match status" value="1"/>
</dbReference>
<dbReference type="SUPFAM" id="SSF52954">
    <property type="entry name" value="Class II aaRS ABD-related"/>
    <property type="match status" value="1"/>
</dbReference>
<evidence type="ECO:0000256" key="2">
    <source>
        <dbReference type="ARBA" id="ARBA00022555"/>
    </source>
</evidence>
<comment type="subunit">
    <text evidence="12">Homodimer.</text>
</comment>